<keyword evidence="3" id="KW-1185">Reference proteome</keyword>
<evidence type="ECO:0000313" key="2">
    <source>
        <dbReference type="EMBL" id="MFD2187293.1"/>
    </source>
</evidence>
<keyword evidence="1" id="KW-1133">Transmembrane helix</keyword>
<feature type="transmembrane region" description="Helical" evidence="1">
    <location>
        <begin position="123"/>
        <end position="143"/>
    </location>
</feature>
<accession>A0ABW5AWC3</accession>
<name>A0ABW5AWC3_9FLAO</name>
<comment type="caution">
    <text evidence="2">The sequence shown here is derived from an EMBL/GenBank/DDBJ whole genome shotgun (WGS) entry which is preliminary data.</text>
</comment>
<organism evidence="2 3">
    <name type="scientific">Aquimarina celericrescens</name>
    <dbReference type="NCBI Taxonomy" id="1964542"/>
    <lineage>
        <taxon>Bacteria</taxon>
        <taxon>Pseudomonadati</taxon>
        <taxon>Bacteroidota</taxon>
        <taxon>Flavobacteriia</taxon>
        <taxon>Flavobacteriales</taxon>
        <taxon>Flavobacteriaceae</taxon>
        <taxon>Aquimarina</taxon>
    </lineage>
</organism>
<proteinExistence type="predicted"/>
<dbReference type="Proteomes" id="UP001597344">
    <property type="component" value="Unassembled WGS sequence"/>
</dbReference>
<dbReference type="RefSeq" id="WP_378320287.1">
    <property type="nucleotide sequence ID" value="NZ_JBHUHY010000011.1"/>
</dbReference>
<evidence type="ECO:0008006" key="4">
    <source>
        <dbReference type="Google" id="ProtNLM"/>
    </source>
</evidence>
<gene>
    <name evidence="2" type="ORF">ACFSJT_10880</name>
</gene>
<protein>
    <recommendedName>
        <fullName evidence="4">Peptidase M50 domain-containing protein</fullName>
    </recommendedName>
</protein>
<dbReference type="EMBL" id="JBHUHY010000011">
    <property type="protein sequence ID" value="MFD2187293.1"/>
    <property type="molecule type" value="Genomic_DNA"/>
</dbReference>
<feature type="transmembrane region" description="Helical" evidence="1">
    <location>
        <begin position="155"/>
        <end position="176"/>
    </location>
</feature>
<evidence type="ECO:0000256" key="1">
    <source>
        <dbReference type="SAM" id="Phobius"/>
    </source>
</evidence>
<feature type="transmembrane region" description="Helical" evidence="1">
    <location>
        <begin position="9"/>
        <end position="31"/>
    </location>
</feature>
<feature type="transmembrane region" description="Helical" evidence="1">
    <location>
        <begin position="88"/>
        <end position="111"/>
    </location>
</feature>
<feature type="transmembrane region" description="Helical" evidence="1">
    <location>
        <begin position="61"/>
        <end position="81"/>
    </location>
</feature>
<keyword evidence="1" id="KW-0472">Membrane</keyword>
<sequence length="177" mass="20454">MKLSINIKYILITAVAVVSSFFFHELAHLVAGELLGYPMKMTLNSTFLAEGEYANPWHQQLVSAAGPIFTIVISFVFFYIIRKTNNTYLYPFLFFGFYMRFMAMIISIIHPNDEARISAWLGLGYWILPLLVCFTLLFLIIKISKEQKYTIKFNLINYLLTSVFVAGVVLTDQYIFK</sequence>
<evidence type="ECO:0000313" key="3">
    <source>
        <dbReference type="Proteomes" id="UP001597344"/>
    </source>
</evidence>
<reference evidence="3" key="1">
    <citation type="journal article" date="2019" name="Int. J. Syst. Evol. Microbiol.">
        <title>The Global Catalogue of Microorganisms (GCM) 10K type strain sequencing project: providing services to taxonomists for standard genome sequencing and annotation.</title>
        <authorList>
            <consortium name="The Broad Institute Genomics Platform"/>
            <consortium name="The Broad Institute Genome Sequencing Center for Infectious Disease"/>
            <person name="Wu L."/>
            <person name="Ma J."/>
        </authorList>
    </citation>
    <scope>NUCLEOTIDE SEQUENCE [LARGE SCALE GENOMIC DNA]</scope>
    <source>
        <strain evidence="3">DT92</strain>
    </source>
</reference>
<keyword evidence="1" id="KW-0812">Transmembrane</keyword>